<dbReference type="RefSeq" id="WP_093615686.1">
    <property type="nucleotide sequence ID" value="NZ_BOMT01000027.1"/>
</dbReference>
<dbReference type="Proteomes" id="UP000199645">
    <property type="component" value="Unassembled WGS sequence"/>
</dbReference>
<sequence length="228" mass="24474">MRWFRFGAGRRQAEQDPGRQQEIYREVRERFGAHVPGRFADQAAAAARVLDGDDGIVVAAYLLREFADAAFAATAGQGFQADRRDYRWTWQGAGPRLRSPLAGGPGVSLHPYVHVAAAATVVATRAKQVVRVTAAEPVVTHVLEILDLVAAGWEYGGVAPDADAASLAATLIAAAKELRAAMPDAPPLPSGIREQMRRNNTVDVWDPAANRIIGGFNPGRAMREALLA</sequence>
<gene>
    <name evidence="1" type="ORF">SAMN05421541_106520</name>
</gene>
<evidence type="ECO:0000313" key="1">
    <source>
        <dbReference type="EMBL" id="SFF16218.1"/>
    </source>
</evidence>
<reference evidence="1 2" key="1">
    <citation type="submission" date="2016-10" db="EMBL/GenBank/DDBJ databases">
        <authorList>
            <person name="de Groot N.N."/>
        </authorList>
    </citation>
    <scope>NUCLEOTIDE SEQUENCE [LARGE SCALE GENOMIC DNA]</scope>
    <source>
        <strain evidence="1 2">DSM 43019</strain>
    </source>
</reference>
<keyword evidence="2" id="KW-1185">Reference proteome</keyword>
<protein>
    <submittedName>
        <fullName evidence="1">Uncharacterized protein</fullName>
    </submittedName>
</protein>
<proteinExistence type="predicted"/>
<name>A0A1I2GG78_9ACTN</name>
<accession>A0A1I2GG78</accession>
<dbReference type="EMBL" id="FONV01000006">
    <property type="protein sequence ID" value="SFF16218.1"/>
    <property type="molecule type" value="Genomic_DNA"/>
</dbReference>
<organism evidence="1 2">
    <name type="scientific">Actinoplanes philippinensis</name>
    <dbReference type="NCBI Taxonomy" id="35752"/>
    <lineage>
        <taxon>Bacteria</taxon>
        <taxon>Bacillati</taxon>
        <taxon>Actinomycetota</taxon>
        <taxon>Actinomycetes</taxon>
        <taxon>Micromonosporales</taxon>
        <taxon>Micromonosporaceae</taxon>
        <taxon>Actinoplanes</taxon>
    </lineage>
</organism>
<dbReference type="AlphaFoldDB" id="A0A1I2GG78"/>
<dbReference type="OrthoDB" id="3360338at2"/>
<evidence type="ECO:0000313" key="2">
    <source>
        <dbReference type="Proteomes" id="UP000199645"/>
    </source>
</evidence>